<sequence length="84" mass="10025">MRPRMEKNQTPKRIRTPRVPSVSSRTVLFFKALTKEIFLFDQGFFIPDFPLRFRTKSIFHLKLILQAKLIFQDYHSIFKLAPAL</sequence>
<gene>
    <name evidence="1" type="ORF">SDC9_128936</name>
</gene>
<protein>
    <submittedName>
        <fullName evidence="1">Uncharacterized protein</fullName>
    </submittedName>
</protein>
<proteinExistence type="predicted"/>
<dbReference type="EMBL" id="VSSQ01031105">
    <property type="protein sequence ID" value="MPM81879.1"/>
    <property type="molecule type" value="Genomic_DNA"/>
</dbReference>
<organism evidence="1">
    <name type="scientific">bioreactor metagenome</name>
    <dbReference type="NCBI Taxonomy" id="1076179"/>
    <lineage>
        <taxon>unclassified sequences</taxon>
        <taxon>metagenomes</taxon>
        <taxon>ecological metagenomes</taxon>
    </lineage>
</organism>
<name>A0A645CY86_9ZZZZ</name>
<dbReference type="AlphaFoldDB" id="A0A645CY86"/>
<comment type="caution">
    <text evidence="1">The sequence shown here is derived from an EMBL/GenBank/DDBJ whole genome shotgun (WGS) entry which is preliminary data.</text>
</comment>
<accession>A0A645CY86</accession>
<evidence type="ECO:0000313" key="1">
    <source>
        <dbReference type="EMBL" id="MPM81879.1"/>
    </source>
</evidence>
<reference evidence="1" key="1">
    <citation type="submission" date="2019-08" db="EMBL/GenBank/DDBJ databases">
        <authorList>
            <person name="Kucharzyk K."/>
            <person name="Murdoch R.W."/>
            <person name="Higgins S."/>
            <person name="Loffler F."/>
        </authorList>
    </citation>
    <scope>NUCLEOTIDE SEQUENCE</scope>
</reference>